<accession>A0A370H1S3</accession>
<dbReference type="EMBL" id="QQAZ01000006">
    <property type="protein sequence ID" value="RDI49969.1"/>
    <property type="molecule type" value="Genomic_DNA"/>
</dbReference>
<dbReference type="Gene3D" id="3.10.450.50">
    <property type="match status" value="1"/>
</dbReference>
<evidence type="ECO:0000313" key="2">
    <source>
        <dbReference type="Proteomes" id="UP000255355"/>
    </source>
</evidence>
<dbReference type="AlphaFoldDB" id="A0A370H1S3"/>
<name>A0A370H1S3_9NOCA</name>
<keyword evidence="1" id="KW-0413">Isomerase</keyword>
<dbReference type="Pfam" id="PF07366">
    <property type="entry name" value="SnoaL"/>
    <property type="match status" value="1"/>
</dbReference>
<dbReference type="Proteomes" id="UP000255355">
    <property type="component" value="Unassembled WGS sequence"/>
</dbReference>
<dbReference type="GO" id="GO:0030638">
    <property type="term" value="P:polyketide metabolic process"/>
    <property type="evidence" value="ECO:0007669"/>
    <property type="project" value="InterPro"/>
</dbReference>
<dbReference type="InterPro" id="IPR032710">
    <property type="entry name" value="NTF2-like_dom_sf"/>
</dbReference>
<organism evidence="1 2">
    <name type="scientific">Nocardia mexicana</name>
    <dbReference type="NCBI Taxonomy" id="279262"/>
    <lineage>
        <taxon>Bacteria</taxon>
        <taxon>Bacillati</taxon>
        <taxon>Actinomycetota</taxon>
        <taxon>Actinomycetes</taxon>
        <taxon>Mycobacteriales</taxon>
        <taxon>Nocardiaceae</taxon>
        <taxon>Nocardia</taxon>
    </lineage>
</organism>
<proteinExistence type="predicted"/>
<keyword evidence="2" id="KW-1185">Reference proteome</keyword>
<dbReference type="GO" id="GO:0016853">
    <property type="term" value="F:isomerase activity"/>
    <property type="evidence" value="ECO:0007669"/>
    <property type="project" value="UniProtKB-KW"/>
</dbReference>
<evidence type="ECO:0000313" key="1">
    <source>
        <dbReference type="EMBL" id="RDI49969.1"/>
    </source>
</evidence>
<reference evidence="1 2" key="1">
    <citation type="submission" date="2018-07" db="EMBL/GenBank/DDBJ databases">
        <title>Genomic Encyclopedia of Type Strains, Phase IV (KMG-IV): sequencing the most valuable type-strain genomes for metagenomic binning, comparative biology and taxonomic classification.</title>
        <authorList>
            <person name="Goeker M."/>
        </authorList>
    </citation>
    <scope>NUCLEOTIDE SEQUENCE [LARGE SCALE GENOMIC DNA]</scope>
    <source>
        <strain evidence="1 2">DSM 44952</strain>
    </source>
</reference>
<dbReference type="RefSeq" id="WP_084520021.1">
    <property type="nucleotide sequence ID" value="NZ_QQAZ01000006.1"/>
</dbReference>
<comment type="caution">
    <text evidence="1">The sequence shown here is derived from an EMBL/GenBank/DDBJ whole genome shotgun (WGS) entry which is preliminary data.</text>
</comment>
<sequence length="136" mass="15158">MTRDEMDALFDQHCAAEAAKDAAAAAATLTPDAEHDVVGDPQGVLRDRSAIIERYRGLFDALTEEKFVTLHRYYGDDFFVDDSQWSGRVPGTFVGIPGGNRPLTFRILHVCEVRDGKISRENVWLDFAAIMQQLAV</sequence>
<dbReference type="OrthoDB" id="8849037at2"/>
<dbReference type="InterPro" id="IPR009959">
    <property type="entry name" value="Cyclase_SnoaL-like"/>
</dbReference>
<gene>
    <name evidence="1" type="ORF">DFR68_106407</name>
</gene>
<protein>
    <submittedName>
        <fullName evidence="1">Ketosteroid isomerase-like protein</fullName>
    </submittedName>
</protein>
<dbReference type="SUPFAM" id="SSF54427">
    <property type="entry name" value="NTF2-like"/>
    <property type="match status" value="1"/>
</dbReference>